<dbReference type="PANTHER" id="PTHR33880:SF17">
    <property type="entry name" value="TRANSFERRING GLYCOSYL GROUP TRANSFERASE"/>
    <property type="match status" value="1"/>
</dbReference>
<evidence type="ECO:0000313" key="3">
    <source>
        <dbReference type="Proteomes" id="UP001237642"/>
    </source>
</evidence>
<accession>A0AAD8M299</accession>
<evidence type="ECO:0000256" key="1">
    <source>
        <dbReference type="SAM" id="SignalP"/>
    </source>
</evidence>
<dbReference type="Proteomes" id="UP001237642">
    <property type="component" value="Unassembled WGS sequence"/>
</dbReference>
<dbReference type="EMBL" id="JAUIZM010000011">
    <property type="protein sequence ID" value="KAK1358036.1"/>
    <property type="molecule type" value="Genomic_DNA"/>
</dbReference>
<reference evidence="2" key="1">
    <citation type="submission" date="2023-02" db="EMBL/GenBank/DDBJ databases">
        <title>Genome of toxic invasive species Heracleum sosnowskyi carries increased number of genes despite the absence of recent whole-genome duplications.</title>
        <authorList>
            <person name="Schelkunov M."/>
            <person name="Shtratnikova V."/>
            <person name="Makarenko M."/>
            <person name="Klepikova A."/>
            <person name="Omelchenko D."/>
            <person name="Novikova G."/>
            <person name="Obukhova E."/>
            <person name="Bogdanov V."/>
            <person name="Penin A."/>
            <person name="Logacheva M."/>
        </authorList>
    </citation>
    <scope>NUCLEOTIDE SEQUENCE</scope>
    <source>
        <strain evidence="2">Hsosn_3</strain>
        <tissue evidence="2">Leaf</tissue>
    </source>
</reference>
<sequence length="230" mass="26419">MVVIRVKPAFLTLLILFTHTTSSQLTNPNPTPTPWPEQFHSIIFMTTNGTKYQKVDLWYDWPNGRNFNIIQSQLGKLLYDLEWTNGTSFYYTLDSNKECRVMHFPVGILAPDWLHGATYVGQKNLDGFLCNVWEKVEFIIYYEDVVSKRPVSWTFYTGMSAHIMTFEVGKVLDDPNWQAPVYCFKNAAEQEKANDDKKRIGIAESVASMDGPYHGRLNMRSIAMNLTAAI</sequence>
<dbReference type="PANTHER" id="PTHR33880">
    <property type="entry name" value="EXPRESSED PROTEIN"/>
    <property type="match status" value="1"/>
</dbReference>
<protein>
    <submittedName>
        <fullName evidence="2">Mitochondrial substrate carrier family protein</fullName>
    </submittedName>
</protein>
<organism evidence="2 3">
    <name type="scientific">Heracleum sosnowskyi</name>
    <dbReference type="NCBI Taxonomy" id="360622"/>
    <lineage>
        <taxon>Eukaryota</taxon>
        <taxon>Viridiplantae</taxon>
        <taxon>Streptophyta</taxon>
        <taxon>Embryophyta</taxon>
        <taxon>Tracheophyta</taxon>
        <taxon>Spermatophyta</taxon>
        <taxon>Magnoliopsida</taxon>
        <taxon>eudicotyledons</taxon>
        <taxon>Gunneridae</taxon>
        <taxon>Pentapetalae</taxon>
        <taxon>asterids</taxon>
        <taxon>campanulids</taxon>
        <taxon>Apiales</taxon>
        <taxon>Apiaceae</taxon>
        <taxon>Apioideae</taxon>
        <taxon>apioid superclade</taxon>
        <taxon>Tordylieae</taxon>
        <taxon>Tordyliinae</taxon>
        <taxon>Heracleum</taxon>
    </lineage>
</organism>
<comment type="caution">
    <text evidence="2">The sequence shown here is derived from an EMBL/GenBank/DDBJ whole genome shotgun (WGS) entry which is preliminary data.</text>
</comment>
<feature type="signal peptide" evidence="1">
    <location>
        <begin position="1"/>
        <end position="23"/>
    </location>
</feature>
<dbReference type="AlphaFoldDB" id="A0AAD8M299"/>
<keyword evidence="1" id="KW-0732">Signal</keyword>
<gene>
    <name evidence="2" type="ORF">POM88_051292</name>
</gene>
<feature type="chain" id="PRO_5042187670" evidence="1">
    <location>
        <begin position="24"/>
        <end position="230"/>
    </location>
</feature>
<reference evidence="2" key="2">
    <citation type="submission" date="2023-05" db="EMBL/GenBank/DDBJ databases">
        <authorList>
            <person name="Schelkunov M.I."/>
        </authorList>
    </citation>
    <scope>NUCLEOTIDE SEQUENCE</scope>
    <source>
        <strain evidence="2">Hsosn_3</strain>
        <tissue evidence="2">Leaf</tissue>
    </source>
</reference>
<evidence type="ECO:0000313" key="2">
    <source>
        <dbReference type="EMBL" id="KAK1358036.1"/>
    </source>
</evidence>
<proteinExistence type="predicted"/>
<keyword evidence="3" id="KW-1185">Reference proteome</keyword>
<dbReference type="InterPro" id="IPR038941">
    <property type="entry name" value="At4g14100-like"/>
</dbReference>
<name>A0AAD8M299_9APIA</name>